<organism evidence="7 8">
    <name type="scientific">Actinokineospora iranica</name>
    <dbReference type="NCBI Taxonomy" id="1271860"/>
    <lineage>
        <taxon>Bacteria</taxon>
        <taxon>Bacillati</taxon>
        <taxon>Actinomycetota</taxon>
        <taxon>Actinomycetes</taxon>
        <taxon>Pseudonocardiales</taxon>
        <taxon>Pseudonocardiaceae</taxon>
        <taxon>Actinokineospora</taxon>
    </lineage>
</organism>
<dbReference type="RefSeq" id="WP_091456022.1">
    <property type="nucleotide sequence ID" value="NZ_FMZZ01000016.1"/>
</dbReference>
<dbReference type="InterPro" id="IPR004839">
    <property type="entry name" value="Aminotransferase_I/II_large"/>
</dbReference>
<evidence type="ECO:0000256" key="1">
    <source>
        <dbReference type="ARBA" id="ARBA00001933"/>
    </source>
</evidence>
<gene>
    <name evidence="7" type="ORF">SAMN05216174_116134</name>
</gene>
<evidence type="ECO:0000256" key="4">
    <source>
        <dbReference type="ARBA" id="ARBA00022679"/>
    </source>
</evidence>
<keyword evidence="5" id="KW-0663">Pyridoxal phosphate</keyword>
<dbReference type="GO" id="GO:0008483">
    <property type="term" value="F:transaminase activity"/>
    <property type="evidence" value="ECO:0007669"/>
    <property type="project" value="UniProtKB-KW"/>
</dbReference>
<reference evidence="8" key="1">
    <citation type="submission" date="2016-10" db="EMBL/GenBank/DDBJ databases">
        <authorList>
            <person name="Varghese N."/>
            <person name="Submissions S."/>
        </authorList>
    </citation>
    <scope>NUCLEOTIDE SEQUENCE [LARGE SCALE GENOMIC DNA]</scope>
    <source>
        <strain evidence="8">IBRC-M 10403</strain>
    </source>
</reference>
<dbReference type="PANTHER" id="PTHR46383">
    <property type="entry name" value="ASPARTATE AMINOTRANSFERASE"/>
    <property type="match status" value="1"/>
</dbReference>
<evidence type="ECO:0000256" key="5">
    <source>
        <dbReference type="ARBA" id="ARBA00022898"/>
    </source>
</evidence>
<dbReference type="STRING" id="1271860.SAMN05216174_116134"/>
<dbReference type="AlphaFoldDB" id="A0A1G6X6Q5"/>
<evidence type="ECO:0000259" key="6">
    <source>
        <dbReference type="Pfam" id="PF00155"/>
    </source>
</evidence>
<dbReference type="Pfam" id="PF00155">
    <property type="entry name" value="Aminotran_1_2"/>
    <property type="match status" value="1"/>
</dbReference>
<protein>
    <submittedName>
        <fullName evidence="7">Aspartate aminotransferase/aminotransferase/aminotransferase</fullName>
    </submittedName>
</protein>
<dbReference type="PANTHER" id="PTHR46383:SF1">
    <property type="entry name" value="ASPARTATE AMINOTRANSFERASE"/>
    <property type="match status" value="1"/>
</dbReference>
<comment type="cofactor">
    <cofactor evidence="1">
        <name>pyridoxal 5'-phosphate</name>
        <dbReference type="ChEBI" id="CHEBI:597326"/>
    </cofactor>
</comment>
<dbReference type="Gene3D" id="3.90.1150.10">
    <property type="entry name" value="Aspartate Aminotransferase, domain 1"/>
    <property type="match status" value="1"/>
</dbReference>
<accession>A0A1G6X6Q5</accession>
<evidence type="ECO:0000256" key="2">
    <source>
        <dbReference type="ARBA" id="ARBA00007441"/>
    </source>
</evidence>
<keyword evidence="4 7" id="KW-0808">Transferase</keyword>
<sequence>MLASYRARRGLVAKHADAAGIPMPTPAGAFHGWLDIGRAEPGAARDFALRLPAEEQVAVAPGTAFGPGGEGYVRVSLAAAEADLAEGMRRIGRFPRG</sequence>
<name>A0A1G6X6Q5_9PSEU</name>
<dbReference type="SUPFAM" id="SSF53383">
    <property type="entry name" value="PLP-dependent transferases"/>
    <property type="match status" value="1"/>
</dbReference>
<keyword evidence="3 7" id="KW-0032">Aminotransferase</keyword>
<evidence type="ECO:0000313" key="7">
    <source>
        <dbReference type="EMBL" id="SDD73789.1"/>
    </source>
</evidence>
<evidence type="ECO:0000256" key="3">
    <source>
        <dbReference type="ARBA" id="ARBA00022576"/>
    </source>
</evidence>
<dbReference type="EMBL" id="FMZZ01000016">
    <property type="protein sequence ID" value="SDD73789.1"/>
    <property type="molecule type" value="Genomic_DNA"/>
</dbReference>
<dbReference type="Proteomes" id="UP000199501">
    <property type="component" value="Unassembled WGS sequence"/>
</dbReference>
<dbReference type="InterPro" id="IPR015424">
    <property type="entry name" value="PyrdxlP-dep_Trfase"/>
</dbReference>
<keyword evidence="8" id="KW-1185">Reference proteome</keyword>
<evidence type="ECO:0000313" key="8">
    <source>
        <dbReference type="Proteomes" id="UP000199501"/>
    </source>
</evidence>
<comment type="similarity">
    <text evidence="2">Belongs to the class-I pyridoxal-phosphate-dependent aminotransferase family.</text>
</comment>
<dbReference type="GO" id="GO:0006520">
    <property type="term" value="P:amino acid metabolic process"/>
    <property type="evidence" value="ECO:0007669"/>
    <property type="project" value="InterPro"/>
</dbReference>
<dbReference type="GO" id="GO:0030170">
    <property type="term" value="F:pyridoxal phosphate binding"/>
    <property type="evidence" value="ECO:0007669"/>
    <property type="project" value="InterPro"/>
</dbReference>
<proteinExistence type="inferred from homology"/>
<dbReference type="InterPro" id="IPR050596">
    <property type="entry name" value="AspAT/PAT-like"/>
</dbReference>
<dbReference type="InterPro" id="IPR015422">
    <property type="entry name" value="PyrdxlP-dep_Trfase_small"/>
</dbReference>
<feature type="domain" description="Aminotransferase class I/classII large" evidence="6">
    <location>
        <begin position="3"/>
        <end position="91"/>
    </location>
</feature>